<feature type="region of interest" description="Disordered" evidence="1">
    <location>
        <begin position="1"/>
        <end position="26"/>
    </location>
</feature>
<name>A0A2I0SPM3_9ACTN</name>
<dbReference type="RefSeq" id="WP_103550226.1">
    <property type="nucleotide sequence ID" value="NZ_KZ626867.1"/>
</dbReference>
<evidence type="ECO:0000313" key="3">
    <source>
        <dbReference type="Proteomes" id="UP000236178"/>
    </source>
</evidence>
<evidence type="ECO:0000256" key="1">
    <source>
        <dbReference type="SAM" id="MobiDB-lite"/>
    </source>
</evidence>
<keyword evidence="3" id="KW-1185">Reference proteome</keyword>
<dbReference type="AlphaFoldDB" id="A0A2I0SPM3"/>
<comment type="caution">
    <text evidence="2">The sequence shown here is derived from an EMBL/GenBank/DDBJ whole genome shotgun (WGS) entry which is preliminary data.</text>
</comment>
<dbReference type="EMBL" id="PJOS01000028">
    <property type="protein sequence ID" value="PKT71850.1"/>
    <property type="molecule type" value="Genomic_DNA"/>
</dbReference>
<accession>A0A2I0SPM3</accession>
<reference evidence="2 3" key="1">
    <citation type="submission" date="2017-12" db="EMBL/GenBank/DDBJ databases">
        <title>Streptomyces populusis sp. nov., a novel endophytic actinobacterium isolated from stems of Populus adenopoda Maxim.</title>
        <authorList>
            <person name="Wang Z."/>
        </authorList>
    </citation>
    <scope>NUCLEOTIDE SEQUENCE [LARGE SCALE GENOMIC DNA]</scope>
    <source>
        <strain evidence="2 3">A249</strain>
    </source>
</reference>
<organism evidence="2 3">
    <name type="scientific">Streptomyces populi</name>
    <dbReference type="NCBI Taxonomy" id="2058924"/>
    <lineage>
        <taxon>Bacteria</taxon>
        <taxon>Bacillati</taxon>
        <taxon>Actinomycetota</taxon>
        <taxon>Actinomycetes</taxon>
        <taxon>Kitasatosporales</taxon>
        <taxon>Streptomycetaceae</taxon>
        <taxon>Streptomyces</taxon>
    </lineage>
</organism>
<evidence type="ECO:0008006" key="4">
    <source>
        <dbReference type="Google" id="ProtNLM"/>
    </source>
</evidence>
<proteinExistence type="predicted"/>
<sequence length="84" mass="9366">MADLSMPAYPGDSDPDKEEALRHTGASRFQMTDRDRYRVTQARAELDALETLDLGDDRAMARALGRIEVALQQLVEMVDEAVAE</sequence>
<gene>
    <name evidence="2" type="ORF">CW362_16445</name>
</gene>
<protein>
    <recommendedName>
        <fullName evidence="4">Sulfatase</fullName>
    </recommendedName>
</protein>
<dbReference type="Proteomes" id="UP000236178">
    <property type="component" value="Unassembled WGS sequence"/>
</dbReference>
<evidence type="ECO:0000313" key="2">
    <source>
        <dbReference type="EMBL" id="PKT71850.1"/>
    </source>
</evidence>